<dbReference type="EMBL" id="BPLR01000788">
    <property type="protein sequence ID" value="GIY97516.1"/>
    <property type="molecule type" value="Genomic_DNA"/>
</dbReference>
<dbReference type="Proteomes" id="UP001054945">
    <property type="component" value="Unassembled WGS sequence"/>
</dbReference>
<proteinExistence type="predicted"/>
<keyword evidence="2" id="KW-1185">Reference proteome</keyword>
<evidence type="ECO:0000313" key="2">
    <source>
        <dbReference type="Proteomes" id="UP001054945"/>
    </source>
</evidence>
<reference evidence="1 2" key="1">
    <citation type="submission" date="2021-06" db="EMBL/GenBank/DDBJ databases">
        <title>Caerostris extrusa draft genome.</title>
        <authorList>
            <person name="Kono N."/>
            <person name="Arakawa K."/>
        </authorList>
    </citation>
    <scope>NUCLEOTIDE SEQUENCE [LARGE SCALE GENOMIC DNA]</scope>
</reference>
<evidence type="ECO:0000313" key="1">
    <source>
        <dbReference type="EMBL" id="GIY97516.1"/>
    </source>
</evidence>
<protein>
    <submittedName>
        <fullName evidence="1">Uncharacterized protein</fullName>
    </submittedName>
</protein>
<sequence>MATFKALLRGINCAMNMDCFLMLLAQQNTQNFVTYIRRKSLAVLQLTDRQAGAGASKFRWLSVQSAQDGFSKGLVLAKATTSPQLLHPPLALRTSRHSFQEQVICSQMSELRSVSEAVEAVWGTNLCRARSLIDFRYSKGLQL</sequence>
<comment type="caution">
    <text evidence="1">The sequence shown here is derived from an EMBL/GenBank/DDBJ whole genome shotgun (WGS) entry which is preliminary data.</text>
</comment>
<gene>
    <name evidence="1" type="ORF">CEXT_497741</name>
</gene>
<dbReference type="AlphaFoldDB" id="A0AAV4XU47"/>
<organism evidence="1 2">
    <name type="scientific">Caerostris extrusa</name>
    <name type="common">Bark spider</name>
    <name type="synonym">Caerostris bankana</name>
    <dbReference type="NCBI Taxonomy" id="172846"/>
    <lineage>
        <taxon>Eukaryota</taxon>
        <taxon>Metazoa</taxon>
        <taxon>Ecdysozoa</taxon>
        <taxon>Arthropoda</taxon>
        <taxon>Chelicerata</taxon>
        <taxon>Arachnida</taxon>
        <taxon>Araneae</taxon>
        <taxon>Araneomorphae</taxon>
        <taxon>Entelegynae</taxon>
        <taxon>Araneoidea</taxon>
        <taxon>Araneidae</taxon>
        <taxon>Caerostris</taxon>
    </lineage>
</organism>
<accession>A0AAV4XU47</accession>
<name>A0AAV4XU47_CAEEX</name>